<reference evidence="2 3" key="1">
    <citation type="submission" date="2018-08" db="EMBL/GenBank/DDBJ databases">
        <title>Genome and evolution of the arbuscular mycorrhizal fungus Diversispora epigaea (formerly Glomus versiforme) and its bacterial endosymbionts.</title>
        <authorList>
            <person name="Sun X."/>
            <person name="Fei Z."/>
            <person name="Harrison M."/>
        </authorList>
    </citation>
    <scope>NUCLEOTIDE SEQUENCE [LARGE SCALE GENOMIC DNA]</scope>
    <source>
        <strain evidence="2 3">IT104</strain>
    </source>
</reference>
<evidence type="ECO:0000313" key="2">
    <source>
        <dbReference type="EMBL" id="RHZ51443.1"/>
    </source>
</evidence>
<name>A0A397GQY4_9GLOM</name>
<evidence type="ECO:0000256" key="1">
    <source>
        <dbReference type="SAM" id="MobiDB-lite"/>
    </source>
</evidence>
<dbReference type="Proteomes" id="UP000266861">
    <property type="component" value="Unassembled WGS sequence"/>
</dbReference>
<organism evidence="2 3">
    <name type="scientific">Diversispora epigaea</name>
    <dbReference type="NCBI Taxonomy" id="1348612"/>
    <lineage>
        <taxon>Eukaryota</taxon>
        <taxon>Fungi</taxon>
        <taxon>Fungi incertae sedis</taxon>
        <taxon>Mucoromycota</taxon>
        <taxon>Glomeromycotina</taxon>
        <taxon>Glomeromycetes</taxon>
        <taxon>Diversisporales</taxon>
        <taxon>Diversisporaceae</taxon>
        <taxon>Diversispora</taxon>
    </lineage>
</organism>
<gene>
    <name evidence="2" type="ORF">Glove_478g96</name>
</gene>
<evidence type="ECO:0000313" key="3">
    <source>
        <dbReference type="Proteomes" id="UP000266861"/>
    </source>
</evidence>
<accession>A0A397GQY4</accession>
<sequence>MTFTDRQQKKKLERRRSRQLYREQRPRLNLNQALEEINWNIRSRENSLTRLPVSFSVQTSVETTRENFPEQSNDEESEEIVEEENIEEQELGGLREYLQEFEIEEEREIQEENNKEPIIENNDQRKERIYTVLDDAVDKWYNEIYTATYRNDKNELST</sequence>
<dbReference type="AlphaFoldDB" id="A0A397GQY4"/>
<feature type="region of interest" description="Disordered" evidence="1">
    <location>
        <begin position="61"/>
        <end position="89"/>
    </location>
</feature>
<dbReference type="EMBL" id="PQFF01000417">
    <property type="protein sequence ID" value="RHZ51443.1"/>
    <property type="molecule type" value="Genomic_DNA"/>
</dbReference>
<comment type="caution">
    <text evidence="2">The sequence shown here is derived from an EMBL/GenBank/DDBJ whole genome shotgun (WGS) entry which is preliminary data.</text>
</comment>
<feature type="compositionally biased region" description="Acidic residues" evidence="1">
    <location>
        <begin position="72"/>
        <end position="89"/>
    </location>
</feature>
<keyword evidence="3" id="KW-1185">Reference proteome</keyword>
<proteinExistence type="predicted"/>
<dbReference type="OrthoDB" id="10024629at2759"/>
<protein>
    <submittedName>
        <fullName evidence="2">Uncharacterized protein</fullName>
    </submittedName>
</protein>